<dbReference type="CDD" id="cd08509">
    <property type="entry name" value="PBP2_TmCBP_oligosaccharides_like"/>
    <property type="match status" value="1"/>
</dbReference>
<dbReference type="PANTHER" id="PTHR30290:SF9">
    <property type="entry name" value="OLIGOPEPTIDE-BINDING PROTEIN APPA"/>
    <property type="match status" value="1"/>
</dbReference>
<name>A0A2S3ZB07_9MICO</name>
<evidence type="ECO:0000313" key="6">
    <source>
        <dbReference type="Proteomes" id="UP000237340"/>
    </source>
</evidence>
<dbReference type="GO" id="GO:1904680">
    <property type="term" value="F:peptide transmembrane transporter activity"/>
    <property type="evidence" value="ECO:0007669"/>
    <property type="project" value="TreeGrafter"/>
</dbReference>
<dbReference type="Proteomes" id="UP000237340">
    <property type="component" value="Unassembled WGS sequence"/>
</dbReference>
<dbReference type="GO" id="GO:0015833">
    <property type="term" value="P:peptide transport"/>
    <property type="evidence" value="ECO:0007669"/>
    <property type="project" value="TreeGrafter"/>
</dbReference>
<comment type="similarity">
    <text evidence="1">Belongs to the bacterial solute-binding protein 5 family.</text>
</comment>
<dbReference type="Gene3D" id="3.10.105.10">
    <property type="entry name" value="Dipeptide-binding Protein, Domain 3"/>
    <property type="match status" value="1"/>
</dbReference>
<evidence type="ECO:0000256" key="3">
    <source>
        <dbReference type="ARBA" id="ARBA00022729"/>
    </source>
</evidence>
<organism evidence="5 6">
    <name type="scientific">Cryobacterium zongtaii</name>
    <dbReference type="NCBI Taxonomy" id="1259217"/>
    <lineage>
        <taxon>Bacteria</taxon>
        <taxon>Bacillati</taxon>
        <taxon>Actinomycetota</taxon>
        <taxon>Actinomycetes</taxon>
        <taxon>Micrococcales</taxon>
        <taxon>Microbacteriaceae</taxon>
        <taxon>Cryobacterium</taxon>
    </lineage>
</organism>
<evidence type="ECO:0000259" key="4">
    <source>
        <dbReference type="Pfam" id="PF00496"/>
    </source>
</evidence>
<reference evidence="5 6" key="1">
    <citation type="submission" date="2018-01" db="EMBL/GenBank/DDBJ databases">
        <title>Cryobacterium sp. nov., from glaciers in China.</title>
        <authorList>
            <person name="Liu Q."/>
            <person name="Xin Y.-H."/>
        </authorList>
    </citation>
    <scope>NUCLEOTIDE SEQUENCE [LARGE SCALE GENOMIC DNA]</scope>
    <source>
        <strain evidence="5 6">TMN-42</strain>
    </source>
</reference>
<dbReference type="Gene3D" id="3.40.190.10">
    <property type="entry name" value="Periplasmic binding protein-like II"/>
    <property type="match status" value="1"/>
</dbReference>
<feature type="domain" description="Solute-binding protein family 5" evidence="4">
    <location>
        <begin position="103"/>
        <end position="459"/>
    </location>
</feature>
<dbReference type="PANTHER" id="PTHR30290">
    <property type="entry name" value="PERIPLASMIC BINDING COMPONENT OF ABC TRANSPORTER"/>
    <property type="match status" value="1"/>
</dbReference>
<gene>
    <name evidence="5" type="ORF">C3B61_16020</name>
</gene>
<evidence type="ECO:0000313" key="5">
    <source>
        <dbReference type="EMBL" id="POH62739.1"/>
    </source>
</evidence>
<dbReference type="AlphaFoldDB" id="A0A2S3ZB07"/>
<dbReference type="PIRSF" id="PIRSF002741">
    <property type="entry name" value="MppA"/>
    <property type="match status" value="1"/>
</dbReference>
<dbReference type="GO" id="GO:0042597">
    <property type="term" value="C:periplasmic space"/>
    <property type="evidence" value="ECO:0007669"/>
    <property type="project" value="UniProtKB-ARBA"/>
</dbReference>
<keyword evidence="6" id="KW-1185">Reference proteome</keyword>
<dbReference type="Pfam" id="PF00496">
    <property type="entry name" value="SBP_bac_5"/>
    <property type="match status" value="1"/>
</dbReference>
<evidence type="ECO:0000256" key="2">
    <source>
        <dbReference type="ARBA" id="ARBA00022448"/>
    </source>
</evidence>
<proteinExistence type="inferred from homology"/>
<dbReference type="InterPro" id="IPR039424">
    <property type="entry name" value="SBP_5"/>
</dbReference>
<evidence type="ECO:0000256" key="1">
    <source>
        <dbReference type="ARBA" id="ARBA00005695"/>
    </source>
</evidence>
<dbReference type="Gene3D" id="3.90.76.10">
    <property type="entry name" value="Dipeptide-binding Protein, Domain 1"/>
    <property type="match status" value="1"/>
</dbReference>
<comment type="caution">
    <text evidence="5">The sequence shown here is derived from an EMBL/GenBank/DDBJ whole genome shotgun (WGS) entry which is preliminary data.</text>
</comment>
<dbReference type="InterPro" id="IPR000914">
    <property type="entry name" value="SBP_5_dom"/>
</dbReference>
<keyword evidence="2" id="KW-0813">Transport</keyword>
<dbReference type="EMBL" id="PPXD01000026">
    <property type="protein sequence ID" value="POH62739.1"/>
    <property type="molecule type" value="Genomic_DNA"/>
</dbReference>
<accession>A0A2S3ZB07</accession>
<dbReference type="InterPro" id="IPR030678">
    <property type="entry name" value="Peptide/Ni-bd"/>
</dbReference>
<dbReference type="GO" id="GO:0043190">
    <property type="term" value="C:ATP-binding cassette (ABC) transporter complex"/>
    <property type="evidence" value="ECO:0007669"/>
    <property type="project" value="InterPro"/>
</dbReference>
<keyword evidence="3" id="KW-0732">Signal</keyword>
<sequence length="568" mass="61727">MQPTRSRPRSGPLRHSPARRTLARRTVAAVALAVVASTLAACSIQIQSAPDPSIPDDTMLVAADNGSPLFEKNFNPFMINKRVAAFYMYEPLIVLDNLNAEEHPWLSTGYTQPDPSTIVFDIRQGVTWSDGKAFTAADVGFTFQLLKDNPSLDLQGIWSYIDTFEVGADTVTVHLTAPDVPAAQLIASTTLIVPEHIWAKVEDPTTWRNPDPVGTGPYTLGNFAPQQYTVDKNQEYWQADTVAAEHLILPATNTQLDVATKGYDWAYSFISDVEGAWVDAGNQNTYWFPPGGTIALFPNLTKAPFNDVNVRQGLSTALDRGMVGDAAAEGYMDPAGQTNILLPNQEDVLNPDIPDSGLITQDTAKALEYFAAAGYTQQGGKLLDGSGVQLSLTITTAAGYNDWLKGVQEVQKQWGAIGVDVKVESPQPAAYTLALRNGEYDFAMGATGGTGNTFRDFNNLLSSEWVKPVGEEASNNFERFSDPAVDEILADYKVALDPVVQADLANQLQQVVYDQIPSISLYYGGSWGLFSDAKFTGWPSAAEPYASPKTYESTPLLVLTNLKKVNDD</sequence>
<protein>
    <submittedName>
        <fullName evidence="5">Peptide ABC transporter substrate-binding protein</fullName>
    </submittedName>
</protein>
<dbReference type="SUPFAM" id="SSF53850">
    <property type="entry name" value="Periplasmic binding protein-like II"/>
    <property type="match status" value="1"/>
</dbReference>